<evidence type="ECO:0000313" key="2">
    <source>
        <dbReference type="EMBL" id="QBZ61253.1"/>
    </source>
</evidence>
<dbReference type="AlphaFoldDB" id="A0A4P7NH75"/>
<dbReference type="Proteomes" id="UP000294847">
    <property type="component" value="Chromosome 4"/>
</dbReference>
<accession>A0A4P7NH75</accession>
<sequence>SAQSLPSDDLFSISEASPAHTAFDCLSLPPAASQPGNPDLQNLHSIRKTGHRRQPSAMLKCQPPARHPPSDGDFCAGKMDTF</sequence>
<dbReference type="EMBL" id="CP034207">
    <property type="protein sequence ID" value="QBZ61253.1"/>
    <property type="molecule type" value="Genomic_DNA"/>
</dbReference>
<name>A0A4P7NH75_PYROR</name>
<gene>
    <name evidence="2" type="ORF">PoMZ_08201</name>
</gene>
<evidence type="ECO:0000313" key="3">
    <source>
        <dbReference type="Proteomes" id="UP000294847"/>
    </source>
</evidence>
<protein>
    <submittedName>
        <fullName evidence="2">Uncharacterized protein</fullName>
    </submittedName>
</protein>
<reference evidence="2 3" key="1">
    <citation type="journal article" date="2019" name="Mol. Biol. Evol.">
        <title>Blast fungal genomes show frequent chromosomal changes, gene gains and losses, and effector gene turnover.</title>
        <authorList>
            <person name="Gomez Luciano L.B."/>
            <person name="Jason Tsai I."/>
            <person name="Chuma I."/>
            <person name="Tosa Y."/>
            <person name="Chen Y.H."/>
            <person name="Li J.Y."/>
            <person name="Li M.Y."/>
            <person name="Jade Lu M.Y."/>
            <person name="Nakayashiki H."/>
            <person name="Li W.H."/>
        </authorList>
    </citation>
    <scope>NUCLEOTIDE SEQUENCE [LARGE SCALE GENOMIC DNA]</scope>
    <source>
        <strain evidence="2">MZ5-1-6</strain>
    </source>
</reference>
<organism evidence="2 3">
    <name type="scientific">Pyricularia oryzae</name>
    <name type="common">Rice blast fungus</name>
    <name type="synonym">Magnaporthe oryzae</name>
    <dbReference type="NCBI Taxonomy" id="318829"/>
    <lineage>
        <taxon>Eukaryota</taxon>
        <taxon>Fungi</taxon>
        <taxon>Dikarya</taxon>
        <taxon>Ascomycota</taxon>
        <taxon>Pezizomycotina</taxon>
        <taxon>Sordariomycetes</taxon>
        <taxon>Sordariomycetidae</taxon>
        <taxon>Magnaporthales</taxon>
        <taxon>Pyriculariaceae</taxon>
        <taxon>Pyricularia</taxon>
    </lineage>
</organism>
<feature type="non-terminal residue" evidence="2">
    <location>
        <position position="1"/>
    </location>
</feature>
<proteinExistence type="predicted"/>
<feature type="region of interest" description="Disordered" evidence="1">
    <location>
        <begin position="27"/>
        <end position="82"/>
    </location>
</feature>
<feature type="compositionally biased region" description="Basic residues" evidence="1">
    <location>
        <begin position="45"/>
        <end position="54"/>
    </location>
</feature>
<evidence type="ECO:0000256" key="1">
    <source>
        <dbReference type="SAM" id="MobiDB-lite"/>
    </source>
</evidence>
<feature type="compositionally biased region" description="Polar residues" evidence="1">
    <location>
        <begin position="34"/>
        <end position="44"/>
    </location>
</feature>